<organism evidence="1 2">
    <name type="scientific">Malus domestica</name>
    <name type="common">Apple</name>
    <name type="synonym">Pyrus malus</name>
    <dbReference type="NCBI Taxonomy" id="3750"/>
    <lineage>
        <taxon>Eukaryota</taxon>
        <taxon>Viridiplantae</taxon>
        <taxon>Streptophyta</taxon>
        <taxon>Embryophyta</taxon>
        <taxon>Tracheophyta</taxon>
        <taxon>Spermatophyta</taxon>
        <taxon>Magnoliopsida</taxon>
        <taxon>eudicotyledons</taxon>
        <taxon>Gunneridae</taxon>
        <taxon>Pentapetalae</taxon>
        <taxon>rosids</taxon>
        <taxon>fabids</taxon>
        <taxon>Rosales</taxon>
        <taxon>Rosaceae</taxon>
        <taxon>Amygdaloideae</taxon>
        <taxon>Maleae</taxon>
        <taxon>Malus</taxon>
    </lineage>
</organism>
<dbReference type="PANTHER" id="PTHR31170:SF17">
    <property type="match status" value="1"/>
</dbReference>
<evidence type="ECO:0000313" key="2">
    <source>
        <dbReference type="Proteomes" id="UP000290289"/>
    </source>
</evidence>
<dbReference type="AlphaFoldDB" id="A0A498J2Y9"/>
<name>A0A498J2Y9_MALDO</name>
<gene>
    <name evidence="1" type="ORF">DVH24_000624</name>
</gene>
<sequence length="109" mass="13087">MLLSHKWFQSGRITTEEKKLQAMEQIKLRNLQRLLSRKLTPGTSLVKFVKEVRSREKFLRSCYDEEIDHLSSDQFVKMMVVIGCFIIQLIREYRREDEDDDNVFSMPKM</sequence>
<dbReference type="Pfam" id="PF03140">
    <property type="entry name" value="DUF247"/>
    <property type="match status" value="1"/>
</dbReference>
<accession>A0A498J2Y9</accession>
<dbReference type="EMBL" id="RDQH01000335">
    <property type="protein sequence ID" value="RXH89025.1"/>
    <property type="molecule type" value="Genomic_DNA"/>
</dbReference>
<protein>
    <submittedName>
        <fullName evidence="1">Uncharacterized protein</fullName>
    </submittedName>
</protein>
<comment type="caution">
    <text evidence="1">The sequence shown here is derived from an EMBL/GenBank/DDBJ whole genome shotgun (WGS) entry which is preliminary data.</text>
</comment>
<dbReference type="Proteomes" id="UP000290289">
    <property type="component" value="Chromosome 9"/>
</dbReference>
<dbReference type="InterPro" id="IPR004158">
    <property type="entry name" value="DUF247_pln"/>
</dbReference>
<keyword evidence="2" id="KW-1185">Reference proteome</keyword>
<reference evidence="1 2" key="1">
    <citation type="submission" date="2018-10" db="EMBL/GenBank/DDBJ databases">
        <title>A high-quality apple genome assembly.</title>
        <authorList>
            <person name="Hu J."/>
        </authorList>
    </citation>
    <scope>NUCLEOTIDE SEQUENCE [LARGE SCALE GENOMIC DNA]</scope>
    <source>
        <strain evidence="2">cv. HFTH1</strain>
        <tissue evidence="1">Young leaf</tissue>
    </source>
</reference>
<evidence type="ECO:0000313" key="1">
    <source>
        <dbReference type="EMBL" id="RXH89025.1"/>
    </source>
</evidence>
<dbReference type="PANTHER" id="PTHR31170">
    <property type="entry name" value="BNAC04G53230D PROTEIN"/>
    <property type="match status" value="1"/>
</dbReference>
<proteinExistence type="predicted"/>